<dbReference type="OrthoDB" id="416253at2759"/>
<dbReference type="Gene3D" id="3.20.20.100">
    <property type="entry name" value="NADP-dependent oxidoreductase domain"/>
    <property type="match status" value="1"/>
</dbReference>
<dbReference type="PROSITE" id="PS00798">
    <property type="entry name" value="ALDOKETO_REDUCTASE_1"/>
    <property type="match status" value="1"/>
</dbReference>
<accession>A0A6J0BZE8</accession>
<evidence type="ECO:0000313" key="9">
    <source>
        <dbReference type="RefSeq" id="XP_015519594.1"/>
    </source>
</evidence>
<reference evidence="9" key="1">
    <citation type="submission" date="2025-08" db="UniProtKB">
        <authorList>
            <consortium name="RefSeq"/>
        </authorList>
    </citation>
    <scope>IDENTIFICATION</scope>
    <source>
        <tissue evidence="9">Thorax and Abdomen</tissue>
    </source>
</reference>
<name>A0A6J0BZE8_NEOLC</name>
<dbReference type="PROSITE" id="PS00062">
    <property type="entry name" value="ALDOKETO_REDUCTASE_2"/>
    <property type="match status" value="1"/>
</dbReference>
<feature type="domain" description="NADP-dependent oxidoreductase" evidence="7">
    <location>
        <begin position="18"/>
        <end position="295"/>
    </location>
</feature>
<feature type="site" description="Lowers pKa of active site Tyr" evidence="6">
    <location>
        <position position="80"/>
    </location>
</feature>
<dbReference type="KEGG" id="nlo:107224163"/>
<feature type="binding site" evidence="5">
    <location>
        <position position="113"/>
    </location>
    <ligand>
        <name>substrate</name>
    </ligand>
</feature>
<dbReference type="InterPro" id="IPR036812">
    <property type="entry name" value="NAD(P)_OxRdtase_dom_sf"/>
</dbReference>
<proteinExistence type="inferred from homology"/>
<dbReference type="InterPro" id="IPR020471">
    <property type="entry name" value="AKR"/>
</dbReference>
<keyword evidence="8" id="KW-1185">Reference proteome</keyword>
<evidence type="ECO:0000313" key="8">
    <source>
        <dbReference type="Proteomes" id="UP000829291"/>
    </source>
</evidence>
<organism evidence="9">
    <name type="scientific">Neodiprion lecontei</name>
    <name type="common">Redheaded pine sawfly</name>
    <dbReference type="NCBI Taxonomy" id="441921"/>
    <lineage>
        <taxon>Eukaryota</taxon>
        <taxon>Metazoa</taxon>
        <taxon>Ecdysozoa</taxon>
        <taxon>Arthropoda</taxon>
        <taxon>Hexapoda</taxon>
        <taxon>Insecta</taxon>
        <taxon>Pterygota</taxon>
        <taxon>Neoptera</taxon>
        <taxon>Endopterygota</taxon>
        <taxon>Hymenoptera</taxon>
        <taxon>Tenthredinoidea</taxon>
        <taxon>Diprionidae</taxon>
        <taxon>Diprioninae</taxon>
        <taxon>Neodiprion</taxon>
    </lineage>
</organism>
<evidence type="ECO:0000256" key="5">
    <source>
        <dbReference type="PIRSR" id="PIRSR000097-2"/>
    </source>
</evidence>
<sequence>MASKMTLTLPTGQVMPALGFGTWQATDAELEAALNTALEAGYRHIDTAPVYENEHVIGKVLHKWLSSGKLKREELFVVSKVPPVGNRPSGVEKWIKRSLKDLQLDYLDLYLIHTPFSLEEVNEDLHPVDKNGEIKLDKSTDHLKIWLEMEKQVEAGRAKAIGLSNFNIKQITKVMSASKLPISNLQIELHVYFQQKELVDFCKKNGITVTAYSPLGSRGLVKLMGKVDSLPDLLSNPVVVKIGERRKKTPAQILLRYTLQRGIAAIPKSTNPDRLRKNIDLFDWELAPEDMNELNVLDQGASARVCDFGFFKGIEKHPEFPF</sequence>
<keyword evidence="2" id="KW-0521">NADP</keyword>
<dbReference type="InterPro" id="IPR018170">
    <property type="entry name" value="Aldo/ket_reductase_CS"/>
</dbReference>
<dbReference type="RefSeq" id="XP_015519594.1">
    <property type="nucleotide sequence ID" value="XM_015664108.2"/>
</dbReference>
<dbReference type="AlphaFoldDB" id="A0A6J0BZE8"/>
<dbReference type="PIRSF" id="PIRSF000097">
    <property type="entry name" value="AKR"/>
    <property type="match status" value="1"/>
</dbReference>
<evidence type="ECO:0000256" key="4">
    <source>
        <dbReference type="PIRSR" id="PIRSR000097-1"/>
    </source>
</evidence>
<keyword evidence="3" id="KW-0560">Oxidoreductase</keyword>
<dbReference type="PROSITE" id="PS00063">
    <property type="entry name" value="ALDOKETO_REDUCTASE_3"/>
    <property type="match status" value="1"/>
</dbReference>
<dbReference type="FunFam" id="3.20.20.100:FF:000006">
    <property type="entry name" value="Aldo-keto reductase family 1 member A1"/>
    <property type="match status" value="1"/>
</dbReference>
<dbReference type="GeneID" id="107224163"/>
<feature type="active site" description="Proton donor" evidence="4">
    <location>
        <position position="51"/>
    </location>
</feature>
<dbReference type="GO" id="GO:0016491">
    <property type="term" value="F:oxidoreductase activity"/>
    <property type="evidence" value="ECO:0007669"/>
    <property type="project" value="UniProtKB-KW"/>
</dbReference>
<protein>
    <submittedName>
        <fullName evidence="9">Aldo-keto reductase family 1 member A1</fullName>
    </submittedName>
</protein>
<dbReference type="Pfam" id="PF00248">
    <property type="entry name" value="Aldo_ket_red"/>
    <property type="match status" value="1"/>
</dbReference>
<dbReference type="PANTHER" id="PTHR11732">
    <property type="entry name" value="ALDO/KETO REDUCTASE"/>
    <property type="match status" value="1"/>
</dbReference>
<dbReference type="SUPFAM" id="SSF51430">
    <property type="entry name" value="NAD(P)-linked oxidoreductase"/>
    <property type="match status" value="1"/>
</dbReference>
<gene>
    <name evidence="9" type="primary">LOC107224163</name>
</gene>
<dbReference type="InterPro" id="IPR023210">
    <property type="entry name" value="NADP_OxRdtase_dom"/>
</dbReference>
<evidence type="ECO:0000256" key="3">
    <source>
        <dbReference type="ARBA" id="ARBA00023002"/>
    </source>
</evidence>
<dbReference type="FunCoup" id="A0A6J0BZE8">
    <property type="interactions" value="344"/>
</dbReference>
<comment type="similarity">
    <text evidence="1">Belongs to the aldo/keto reductase family.</text>
</comment>
<evidence type="ECO:0000256" key="2">
    <source>
        <dbReference type="ARBA" id="ARBA00022857"/>
    </source>
</evidence>
<dbReference type="PRINTS" id="PR00069">
    <property type="entry name" value="ALDKETRDTASE"/>
</dbReference>
<evidence type="ECO:0000259" key="7">
    <source>
        <dbReference type="Pfam" id="PF00248"/>
    </source>
</evidence>
<dbReference type="InParanoid" id="A0A6J0BZE8"/>
<evidence type="ECO:0000256" key="1">
    <source>
        <dbReference type="ARBA" id="ARBA00007905"/>
    </source>
</evidence>
<evidence type="ECO:0000256" key="6">
    <source>
        <dbReference type="PIRSR" id="PIRSR000097-3"/>
    </source>
</evidence>
<dbReference type="Proteomes" id="UP000829291">
    <property type="component" value="Chromosome 4"/>
</dbReference>